<dbReference type="GO" id="GO:0008720">
    <property type="term" value="F:D-lactate dehydrogenase (NAD+) activity"/>
    <property type="evidence" value="ECO:0007669"/>
    <property type="project" value="TreeGrafter"/>
</dbReference>
<evidence type="ECO:0000256" key="4">
    <source>
        <dbReference type="ARBA" id="ARBA00022723"/>
    </source>
</evidence>
<sequence>MLPALTHQDSTDDVVLSFLRALENAGFRGDIEQSYASRLAVATDNSVYQQLPQAVVFPKDEQDLVTLGRVGQDAEFRSVTFSARGGGTGTNGQSLTPGVVVDISRHMNKVLEINPEEGWVKVQAGVIKDQLNDALRPHGFFFSPDLSTSNRATIGGMINTDASGQGSLKYGKTSDHVLSVKAVLVDGSVLETEALETAAIQRLPEGSDLANRALKLAEQVCRDKRQQILDKFPPLNRFLTGYDLKNVFDDELNRFDIGRLLCGAEGSLAFIAEAKLNLTPIPKSRVLVNIKYDSFDSALRNAPMMVEAKALSVETVDSRVLNLAKQDIVWHTVSDLLAEVPGQEMLGINMVEYASQDTEENQRLVAALCARLDEMIAEKQNGIIGYQVCDDLAGIQKIYTMRKKAVGLLGAAKGSKKPVAFAEDTCVPPENLADFIVEFRQLLDGHNLDYGMFGHVDAGVLHVRPALDLCDPQQELLMKTISDQVVALVAKYGGLMWGEHGKGYRSEYGPEFFGEELFTELRRIKAAFDPENRMNPGKICTPLDSDAELVKVEGQKRGYFDRQIPVKIRDSFKQAMECNGNGLCFNYDTSSPMCPSMKITADRRHSPKGRAGLVREWLRQLAQQGIDPVTLEQDLMSRTPTVKEIIDRLKNTFGATRKDYDFSHEVMEAMNGCLACKACASQCPIKVDVPSFRSRFMHLYYSRYQRPVKDYLVAYVESYLPVMAKAPATFNAIMRPQWMKTLTANTVGYVDMPPLSVPTLTESLDGHHATRFDLTWLQALSEREREDYVLIVQDPFTSFYDAEVIRDFVMLAEKLGKKPLLVPFKPNGKAQHVKGFLRQFAKTARNTADFLNQLAALNIPLVGVDPALVLCYRDEYNEMLGEKRGEFAVLTAHEWLMPLLPQLDALSSRQDDNWYLFAHCTEKTKLPNAEKEWATIFRHFGAVLQPVSVGCCGMAGTFGHEKDKLEVSKGVYALSWQPNLAQLDPERCMATGYSCRSQVKRFEHIKMKHPVQALLQVVSLA</sequence>
<comment type="similarity">
    <text evidence="11">In the N-terminal section; belongs to the FAD-binding oxidoreductase/transferase type 4 family.</text>
</comment>
<dbReference type="Gene3D" id="1.10.45.10">
    <property type="entry name" value="Vanillyl-alcohol Oxidase, Chain A, domain 4"/>
    <property type="match status" value="1"/>
</dbReference>
<dbReference type="InterPro" id="IPR006094">
    <property type="entry name" value="Oxid_FAD_bind_N"/>
</dbReference>
<keyword evidence="15" id="KW-1185">Reference proteome</keyword>
<dbReference type="Pfam" id="PF02913">
    <property type="entry name" value="FAD-oxidase_C"/>
    <property type="match status" value="1"/>
</dbReference>
<dbReference type="AlphaFoldDB" id="A0A0J1HIW0"/>
<evidence type="ECO:0000256" key="3">
    <source>
        <dbReference type="ARBA" id="ARBA00022630"/>
    </source>
</evidence>
<gene>
    <name evidence="14" type="ORF">ABT57_02065</name>
</gene>
<comment type="caution">
    <text evidence="14">The sequence shown here is derived from an EMBL/GenBank/DDBJ whole genome shotgun (WGS) entry which is preliminary data.</text>
</comment>
<evidence type="ECO:0000256" key="11">
    <source>
        <dbReference type="ARBA" id="ARBA00060924"/>
    </source>
</evidence>
<evidence type="ECO:0000256" key="8">
    <source>
        <dbReference type="ARBA" id="ARBA00023014"/>
    </source>
</evidence>
<dbReference type="STRING" id="320778.ABT57_02065"/>
<dbReference type="GO" id="GO:0004458">
    <property type="term" value="F:D-lactate dehydrogenase (cytochrome) activity"/>
    <property type="evidence" value="ECO:0007669"/>
    <property type="project" value="TreeGrafter"/>
</dbReference>
<evidence type="ECO:0000256" key="12">
    <source>
        <dbReference type="ARBA" id="ARBA00067680"/>
    </source>
</evidence>
<reference evidence="14 15" key="1">
    <citation type="submission" date="2015-05" db="EMBL/GenBank/DDBJ databases">
        <title>Photobacterium galathea sp. nov.</title>
        <authorList>
            <person name="Machado H."/>
            <person name="Gram L."/>
        </authorList>
    </citation>
    <scope>NUCLEOTIDE SEQUENCE [LARGE SCALE GENOMIC DNA]</scope>
    <source>
        <strain evidence="14 15">DSM 22954</strain>
    </source>
</reference>
<dbReference type="Pfam" id="PF01565">
    <property type="entry name" value="FAD_binding_4"/>
    <property type="match status" value="1"/>
</dbReference>
<dbReference type="FunFam" id="3.30.70.2740:FF:000003">
    <property type="entry name" value="Oxidoreductase, FAD-binding, putative"/>
    <property type="match status" value="1"/>
</dbReference>
<dbReference type="InterPro" id="IPR036318">
    <property type="entry name" value="FAD-bd_PCMH-like_sf"/>
</dbReference>
<evidence type="ECO:0000256" key="1">
    <source>
        <dbReference type="ARBA" id="ARBA00001974"/>
    </source>
</evidence>
<dbReference type="GO" id="GO:0051539">
    <property type="term" value="F:4 iron, 4 sulfur cluster binding"/>
    <property type="evidence" value="ECO:0007669"/>
    <property type="project" value="UniProtKB-KW"/>
</dbReference>
<dbReference type="SUPFAM" id="SSF56176">
    <property type="entry name" value="FAD-binding/transporter-associated domain-like"/>
    <property type="match status" value="1"/>
</dbReference>
<dbReference type="InterPro" id="IPR016171">
    <property type="entry name" value="Vanillyl_alc_oxidase_C-sub2"/>
</dbReference>
<dbReference type="GO" id="GO:0046872">
    <property type="term" value="F:metal ion binding"/>
    <property type="evidence" value="ECO:0007669"/>
    <property type="project" value="UniProtKB-KW"/>
</dbReference>
<dbReference type="SUPFAM" id="SSF46548">
    <property type="entry name" value="alpha-helical ferredoxin"/>
    <property type="match status" value="1"/>
</dbReference>
<keyword evidence="6" id="KW-0560">Oxidoreductase</keyword>
<evidence type="ECO:0000256" key="2">
    <source>
        <dbReference type="ARBA" id="ARBA00022485"/>
    </source>
</evidence>
<comment type="catalytic activity">
    <reaction evidence="10">
        <text>(R)-2-hydroxyglutarate + A = 2-oxoglutarate + AH2</text>
        <dbReference type="Rhea" id="RHEA:38295"/>
        <dbReference type="ChEBI" id="CHEBI:13193"/>
        <dbReference type="ChEBI" id="CHEBI:15801"/>
        <dbReference type="ChEBI" id="CHEBI:16810"/>
        <dbReference type="ChEBI" id="CHEBI:17499"/>
        <dbReference type="EC" id="1.1.99.39"/>
    </reaction>
    <physiologicalReaction direction="left-to-right" evidence="10">
        <dbReference type="Rhea" id="RHEA:38296"/>
    </physiologicalReaction>
</comment>
<dbReference type="InterPro" id="IPR016164">
    <property type="entry name" value="FAD-linked_Oxase-like_C"/>
</dbReference>
<evidence type="ECO:0000256" key="6">
    <source>
        <dbReference type="ARBA" id="ARBA00023002"/>
    </source>
</evidence>
<dbReference type="GO" id="GO:0071949">
    <property type="term" value="F:FAD binding"/>
    <property type="evidence" value="ECO:0007669"/>
    <property type="project" value="InterPro"/>
</dbReference>
<dbReference type="GO" id="GO:0051990">
    <property type="term" value="F:(R)-2-hydroxyglutarate dehydrogenase activity"/>
    <property type="evidence" value="ECO:0007669"/>
    <property type="project" value="UniProtKB-EC"/>
</dbReference>
<dbReference type="EC" id="1.1.99.39" evidence="9"/>
<evidence type="ECO:0000256" key="7">
    <source>
        <dbReference type="ARBA" id="ARBA00023004"/>
    </source>
</evidence>
<evidence type="ECO:0000259" key="13">
    <source>
        <dbReference type="PROSITE" id="PS51387"/>
    </source>
</evidence>
<protein>
    <recommendedName>
        <fullName evidence="12">D-2-hydroxyglutarate dehydrogenase</fullName>
        <ecNumber evidence="9">1.1.99.39</ecNumber>
    </recommendedName>
</protein>
<dbReference type="RefSeq" id="WP_047883499.1">
    <property type="nucleotide sequence ID" value="NZ_LDOU01000002.1"/>
</dbReference>
<evidence type="ECO:0000313" key="14">
    <source>
        <dbReference type="EMBL" id="KLV11540.1"/>
    </source>
</evidence>
<dbReference type="InterPro" id="IPR017900">
    <property type="entry name" value="4Fe4S_Fe_S_CS"/>
</dbReference>
<dbReference type="EMBL" id="LDOU01000002">
    <property type="protein sequence ID" value="KLV11540.1"/>
    <property type="molecule type" value="Genomic_DNA"/>
</dbReference>
<keyword evidence="4" id="KW-0479">Metal-binding</keyword>
<proteinExistence type="inferred from homology"/>
<evidence type="ECO:0000256" key="5">
    <source>
        <dbReference type="ARBA" id="ARBA00022827"/>
    </source>
</evidence>
<dbReference type="PANTHER" id="PTHR11748">
    <property type="entry name" value="D-LACTATE DEHYDROGENASE"/>
    <property type="match status" value="1"/>
</dbReference>
<keyword evidence="3" id="KW-0285">Flavoprotein</keyword>
<dbReference type="PANTHER" id="PTHR11748:SF119">
    <property type="entry name" value="D-2-HYDROXYGLUTARATE DEHYDROGENASE"/>
    <property type="match status" value="1"/>
</dbReference>
<keyword evidence="2" id="KW-0004">4Fe-4S</keyword>
<keyword evidence="7" id="KW-0408">Iron</keyword>
<dbReference type="InterPro" id="IPR016169">
    <property type="entry name" value="FAD-bd_PCMH_sub2"/>
</dbReference>
<dbReference type="PROSITE" id="PS00198">
    <property type="entry name" value="4FE4S_FER_1"/>
    <property type="match status" value="1"/>
</dbReference>
<evidence type="ECO:0000313" key="15">
    <source>
        <dbReference type="Proteomes" id="UP000035909"/>
    </source>
</evidence>
<dbReference type="Gene3D" id="3.30.70.2740">
    <property type="match status" value="1"/>
</dbReference>
<dbReference type="Gene3D" id="3.30.465.10">
    <property type="match status" value="1"/>
</dbReference>
<dbReference type="OrthoDB" id="9811557at2"/>
<dbReference type="Proteomes" id="UP000035909">
    <property type="component" value="Unassembled WGS sequence"/>
</dbReference>
<keyword evidence="5" id="KW-0274">FAD</keyword>
<dbReference type="InterPro" id="IPR016166">
    <property type="entry name" value="FAD-bd_PCMH"/>
</dbReference>
<dbReference type="GO" id="GO:1903457">
    <property type="term" value="P:lactate catabolic process"/>
    <property type="evidence" value="ECO:0007669"/>
    <property type="project" value="TreeGrafter"/>
</dbReference>
<name>A0A0J1HIW0_9GAMM</name>
<dbReference type="SUPFAM" id="SSF55103">
    <property type="entry name" value="FAD-linked oxidases, C-terminal domain"/>
    <property type="match status" value="1"/>
</dbReference>
<comment type="cofactor">
    <cofactor evidence="1">
        <name>FAD</name>
        <dbReference type="ChEBI" id="CHEBI:57692"/>
    </cofactor>
</comment>
<dbReference type="PROSITE" id="PS51387">
    <property type="entry name" value="FAD_PCMH"/>
    <property type="match status" value="1"/>
</dbReference>
<feature type="domain" description="FAD-binding PCMH-type" evidence="13">
    <location>
        <begin position="48"/>
        <end position="281"/>
    </location>
</feature>
<evidence type="ECO:0000256" key="10">
    <source>
        <dbReference type="ARBA" id="ARBA00051291"/>
    </source>
</evidence>
<evidence type="ECO:0000256" key="9">
    <source>
        <dbReference type="ARBA" id="ARBA00039003"/>
    </source>
</evidence>
<dbReference type="InterPro" id="IPR004113">
    <property type="entry name" value="FAD-bd_oxidored_4_C"/>
</dbReference>
<organism evidence="14 15">
    <name type="scientific">Photobacterium ganghwense</name>
    <dbReference type="NCBI Taxonomy" id="320778"/>
    <lineage>
        <taxon>Bacteria</taxon>
        <taxon>Pseudomonadati</taxon>
        <taxon>Pseudomonadota</taxon>
        <taxon>Gammaproteobacteria</taxon>
        <taxon>Vibrionales</taxon>
        <taxon>Vibrionaceae</taxon>
        <taxon>Photobacterium</taxon>
    </lineage>
</organism>
<dbReference type="PATRIC" id="fig|320778.3.peg.437"/>
<keyword evidence="8" id="KW-0411">Iron-sulfur</keyword>
<accession>A0A0J1HIW0</accession>